<dbReference type="GO" id="GO:0015630">
    <property type="term" value="C:microtubule cytoskeleton"/>
    <property type="evidence" value="ECO:0007669"/>
    <property type="project" value="TreeGrafter"/>
</dbReference>
<feature type="region of interest" description="Disordered" evidence="4">
    <location>
        <begin position="188"/>
        <end position="215"/>
    </location>
</feature>
<keyword evidence="6" id="KW-1185">Reference proteome</keyword>
<keyword evidence="2" id="KW-0547">Nucleotide-binding</keyword>
<dbReference type="Proteomes" id="UP000324222">
    <property type="component" value="Unassembled WGS sequence"/>
</dbReference>
<reference evidence="5 6" key="1">
    <citation type="submission" date="2019-05" db="EMBL/GenBank/DDBJ databases">
        <title>Another draft genome of Portunus trituberculatus and its Hox gene families provides insights of decapod evolution.</title>
        <authorList>
            <person name="Jeong J.-H."/>
            <person name="Song I."/>
            <person name="Kim S."/>
            <person name="Choi T."/>
            <person name="Kim D."/>
            <person name="Ryu S."/>
            <person name="Kim W."/>
        </authorList>
    </citation>
    <scope>NUCLEOTIDE SEQUENCE [LARGE SCALE GENOMIC DNA]</scope>
    <source>
        <tissue evidence="5">Muscle</tissue>
    </source>
</reference>
<feature type="compositionally biased region" description="Acidic residues" evidence="4">
    <location>
        <begin position="577"/>
        <end position="592"/>
    </location>
</feature>
<feature type="compositionally biased region" description="Polar residues" evidence="4">
    <location>
        <begin position="481"/>
        <end position="496"/>
    </location>
</feature>
<protein>
    <submittedName>
        <fullName evidence="5">Uncharacterized protein</fullName>
    </submittedName>
</protein>
<feature type="region of interest" description="Disordered" evidence="4">
    <location>
        <begin position="302"/>
        <end position="506"/>
    </location>
</feature>
<dbReference type="OrthoDB" id="202825at2759"/>
<keyword evidence="3" id="KW-0067">ATP-binding</keyword>
<keyword evidence="1" id="KW-0436">Ligase</keyword>
<accession>A0A5B7DIC4</accession>
<feature type="compositionally biased region" description="Basic and acidic residues" evidence="4">
    <location>
        <begin position="548"/>
        <end position="569"/>
    </location>
</feature>
<dbReference type="GO" id="GO:0070736">
    <property type="term" value="F:protein-glycine ligase activity, initiating"/>
    <property type="evidence" value="ECO:0007669"/>
    <property type="project" value="TreeGrafter"/>
</dbReference>
<evidence type="ECO:0000256" key="3">
    <source>
        <dbReference type="ARBA" id="ARBA00022840"/>
    </source>
</evidence>
<evidence type="ECO:0000256" key="4">
    <source>
        <dbReference type="SAM" id="MobiDB-lite"/>
    </source>
</evidence>
<feature type="compositionally biased region" description="Low complexity" evidence="4">
    <location>
        <begin position="415"/>
        <end position="427"/>
    </location>
</feature>
<feature type="region of interest" description="Disordered" evidence="4">
    <location>
        <begin position="538"/>
        <end position="605"/>
    </location>
</feature>
<proteinExistence type="predicted"/>
<dbReference type="EMBL" id="VSRR010000927">
    <property type="protein sequence ID" value="MPC20937.1"/>
    <property type="molecule type" value="Genomic_DNA"/>
</dbReference>
<dbReference type="PANTHER" id="PTHR45870:SF2">
    <property type="entry name" value="TUBULIN MONOGLYCYLASE TTLL3"/>
    <property type="match status" value="1"/>
</dbReference>
<name>A0A5B7DIC4_PORTR</name>
<feature type="compositionally biased region" description="Pro residues" evidence="4">
    <location>
        <begin position="376"/>
        <end position="414"/>
    </location>
</feature>
<sequence length="684" mass="73434">MKLQEVTGGGDDDGTSFSVFGGLKVRAGLLCGPRGVAGSAHGGGGQPVLVLRSHSHLLRMKVAIPGRAMKMEELPHGAHLTPILKPAKIPFNNIEIRPPIDYLSLKADAEGGARGLDSTSLLPLPSTSNNNNNNNTNINTKGWKKTARLYRKELKAKGNIRPSTAVRRHVKKISEEFTLTQVKYENAVSTEGKDKNQGRSSSSSSSSAANNNKTLAKNVSSKITCTKCESASKPSSKTMEGRVFSIFGYFPAIRDALRRRGWVEKMQHNVPYLNPHPNNCVCPHVGYQASFLSPAPAHHAHASYQSTATPQNPPTLAVPAAAKSVKQEEEKGEEEAAKDEGVKESAEENESCTTTTTTPGTPPPASQPCTNSSSLPSPPSPPLPPTAPPSCSPPPPPSPASTPLPVSPSPPTSPPSSATPSSSSSSSVESEDLKAATTATPGSSSIDEVVPARTIHPPPQDSLAGHSDERTASVTPDAEESSNTVEGSSAASQETAAQKAVDRINTAILGPSEVRRGLAESITERNATIYKYNTKHVPVKRAPRPIPAHKEEPIPEGTKGDEATQHAEEQGEAETTREEEEEAPAENEEQQEEQTKERVPTPEPYNPYVDFVVSDVDMPLVARLLRNVEPNLLWTWTRDSISFKHLSREQVVNRFPNTPFTTKQLTLCTVYRVATAEIDQTNPR</sequence>
<dbReference type="AlphaFoldDB" id="A0A5B7DIC4"/>
<dbReference type="PANTHER" id="PTHR45870">
    <property type="entry name" value="TUBULIN MONOGLYCYLASE TTLL3"/>
    <property type="match status" value="1"/>
</dbReference>
<evidence type="ECO:0000256" key="2">
    <source>
        <dbReference type="ARBA" id="ARBA00022741"/>
    </source>
</evidence>
<dbReference type="InterPro" id="IPR051437">
    <property type="entry name" value="TTLL_monoglycylase"/>
</dbReference>
<comment type="caution">
    <text evidence="5">The sequence shown here is derived from an EMBL/GenBank/DDBJ whole genome shotgun (WGS) entry which is preliminary data.</text>
</comment>
<organism evidence="5 6">
    <name type="scientific">Portunus trituberculatus</name>
    <name type="common">Swimming crab</name>
    <name type="synonym">Neptunus trituberculatus</name>
    <dbReference type="NCBI Taxonomy" id="210409"/>
    <lineage>
        <taxon>Eukaryota</taxon>
        <taxon>Metazoa</taxon>
        <taxon>Ecdysozoa</taxon>
        <taxon>Arthropoda</taxon>
        <taxon>Crustacea</taxon>
        <taxon>Multicrustacea</taxon>
        <taxon>Malacostraca</taxon>
        <taxon>Eumalacostraca</taxon>
        <taxon>Eucarida</taxon>
        <taxon>Decapoda</taxon>
        <taxon>Pleocyemata</taxon>
        <taxon>Brachyura</taxon>
        <taxon>Eubrachyura</taxon>
        <taxon>Portunoidea</taxon>
        <taxon>Portunidae</taxon>
        <taxon>Portuninae</taxon>
        <taxon>Portunus</taxon>
    </lineage>
</organism>
<evidence type="ECO:0000313" key="5">
    <source>
        <dbReference type="EMBL" id="MPC20937.1"/>
    </source>
</evidence>
<evidence type="ECO:0000256" key="1">
    <source>
        <dbReference type="ARBA" id="ARBA00022598"/>
    </source>
</evidence>
<evidence type="ECO:0000313" key="6">
    <source>
        <dbReference type="Proteomes" id="UP000324222"/>
    </source>
</evidence>
<feature type="compositionally biased region" description="Basic and acidic residues" evidence="4">
    <location>
        <begin position="325"/>
        <end position="346"/>
    </location>
</feature>
<dbReference type="GO" id="GO:0005524">
    <property type="term" value="F:ATP binding"/>
    <property type="evidence" value="ECO:0007669"/>
    <property type="project" value="UniProtKB-KW"/>
</dbReference>
<feature type="compositionally biased region" description="Polar residues" evidence="4">
    <location>
        <begin position="437"/>
        <end position="446"/>
    </location>
</feature>
<feature type="region of interest" description="Disordered" evidence="4">
    <location>
        <begin position="116"/>
        <end position="140"/>
    </location>
</feature>
<gene>
    <name evidence="5" type="ORF">E2C01_013900</name>
</gene>